<evidence type="ECO:0000256" key="9">
    <source>
        <dbReference type="ARBA" id="ARBA00037265"/>
    </source>
</evidence>
<evidence type="ECO:0000256" key="5">
    <source>
        <dbReference type="ARBA" id="ARBA00022692"/>
    </source>
</evidence>
<feature type="transmembrane region" description="Helical" evidence="11">
    <location>
        <begin position="82"/>
        <end position="105"/>
    </location>
</feature>
<proteinExistence type="inferred from homology"/>
<keyword evidence="14" id="KW-1185">Reference proteome</keyword>
<dbReference type="InterPro" id="IPR051322">
    <property type="entry name" value="AA_ABC_Transporter_Permease"/>
</dbReference>
<dbReference type="Proteomes" id="UP000240357">
    <property type="component" value="Unassembled WGS sequence"/>
</dbReference>
<dbReference type="Gene3D" id="1.10.3720.10">
    <property type="entry name" value="MetI-like"/>
    <property type="match status" value="1"/>
</dbReference>
<evidence type="ECO:0000256" key="7">
    <source>
        <dbReference type="ARBA" id="ARBA00022989"/>
    </source>
</evidence>
<dbReference type="PANTHER" id="PTHR30450">
    <property type="entry name" value="ABC TRANSPORTER PERMEASE"/>
    <property type="match status" value="1"/>
</dbReference>
<organism evidence="13 14">
    <name type="scientific">Adhaeribacter arboris</name>
    <dbReference type="NCBI Taxonomy" id="2072846"/>
    <lineage>
        <taxon>Bacteria</taxon>
        <taxon>Pseudomonadati</taxon>
        <taxon>Bacteroidota</taxon>
        <taxon>Cytophagia</taxon>
        <taxon>Cytophagales</taxon>
        <taxon>Hymenobacteraceae</taxon>
        <taxon>Adhaeribacter</taxon>
    </lineage>
</organism>
<evidence type="ECO:0000256" key="6">
    <source>
        <dbReference type="ARBA" id="ARBA00022970"/>
    </source>
</evidence>
<evidence type="ECO:0000256" key="8">
    <source>
        <dbReference type="ARBA" id="ARBA00023136"/>
    </source>
</evidence>
<evidence type="ECO:0000256" key="4">
    <source>
        <dbReference type="ARBA" id="ARBA00022475"/>
    </source>
</evidence>
<dbReference type="NCBIfam" id="NF008049">
    <property type="entry name" value="PRK10782.1"/>
    <property type="match status" value="1"/>
</dbReference>
<comment type="function">
    <text evidence="9">Part of the binding-protein-dependent transport system for D-methionine and the toxic methionine analog alpha-methyl-methionine. Probably responsible for the translocation of the substrate across the membrane.</text>
</comment>
<keyword evidence="4" id="KW-1003">Cell membrane</keyword>
<feature type="transmembrane region" description="Helical" evidence="11">
    <location>
        <begin position="52"/>
        <end position="76"/>
    </location>
</feature>
<evidence type="ECO:0000256" key="2">
    <source>
        <dbReference type="ARBA" id="ARBA00007069"/>
    </source>
</evidence>
<dbReference type="SUPFAM" id="SSF161098">
    <property type="entry name" value="MetI-like"/>
    <property type="match status" value="1"/>
</dbReference>
<dbReference type="AlphaFoldDB" id="A0A2T2YNF2"/>
<evidence type="ECO:0000256" key="3">
    <source>
        <dbReference type="ARBA" id="ARBA00022448"/>
    </source>
</evidence>
<dbReference type="EMBL" id="PYFT01000001">
    <property type="protein sequence ID" value="PSR57037.1"/>
    <property type="molecule type" value="Genomic_DNA"/>
</dbReference>
<dbReference type="CDD" id="cd06261">
    <property type="entry name" value="TM_PBP2"/>
    <property type="match status" value="1"/>
</dbReference>
<evidence type="ECO:0000256" key="1">
    <source>
        <dbReference type="ARBA" id="ARBA00004651"/>
    </source>
</evidence>
<sequence>MSDSMLSLLGQGLLETIWMTLASGFFGFVIGLPAGVFLFMTRPGEILQNRSLNRIISVIVNIFRSIPFIILIVWMIPFTRGLVGTSIGVKAAIVPLSIGAAPFIARLIENSLLEIPPGLIEAARAMGATPWQVIRKILLPEALPSIINAATITLITLVGYSAMGGAVGAGGLGQIGYQYGYVGYDTLVMNSVLILLVGLVFIIQFTGNYLSKKVDHRKSL</sequence>
<dbReference type="Pfam" id="PF00528">
    <property type="entry name" value="BPD_transp_1"/>
    <property type="match status" value="1"/>
</dbReference>
<keyword evidence="3 11" id="KW-0813">Transport</keyword>
<dbReference type="GO" id="GO:0005886">
    <property type="term" value="C:plasma membrane"/>
    <property type="evidence" value="ECO:0007669"/>
    <property type="project" value="UniProtKB-SubCell"/>
</dbReference>
<dbReference type="InterPro" id="IPR000515">
    <property type="entry name" value="MetI-like"/>
</dbReference>
<evidence type="ECO:0000256" key="10">
    <source>
        <dbReference type="ARBA" id="ARBA00040727"/>
    </source>
</evidence>
<feature type="transmembrane region" description="Helical" evidence="11">
    <location>
        <begin position="16"/>
        <end position="40"/>
    </location>
</feature>
<dbReference type="PROSITE" id="PS50928">
    <property type="entry name" value="ABC_TM1"/>
    <property type="match status" value="1"/>
</dbReference>
<comment type="caution">
    <text evidence="13">The sequence shown here is derived from an EMBL/GenBank/DDBJ whole genome shotgun (WGS) entry which is preliminary data.</text>
</comment>
<feature type="domain" description="ABC transmembrane type-1" evidence="12">
    <location>
        <begin position="13"/>
        <end position="205"/>
    </location>
</feature>
<dbReference type="OrthoDB" id="9793490at2"/>
<keyword evidence="7 11" id="KW-1133">Transmembrane helix</keyword>
<dbReference type="RefSeq" id="WP_106933209.1">
    <property type="nucleotide sequence ID" value="NZ_PYFT01000001.1"/>
</dbReference>
<feature type="transmembrane region" description="Helical" evidence="11">
    <location>
        <begin position="145"/>
        <end position="167"/>
    </location>
</feature>
<evidence type="ECO:0000313" key="14">
    <source>
        <dbReference type="Proteomes" id="UP000240357"/>
    </source>
</evidence>
<reference evidence="13 14" key="1">
    <citation type="submission" date="2018-03" db="EMBL/GenBank/DDBJ databases">
        <title>Adhaeribacter sp. HMF7605 Genome sequencing and assembly.</title>
        <authorList>
            <person name="Kang H."/>
            <person name="Kang J."/>
            <person name="Cha I."/>
            <person name="Kim H."/>
            <person name="Joh K."/>
        </authorList>
    </citation>
    <scope>NUCLEOTIDE SEQUENCE [LARGE SCALE GENOMIC DNA]</scope>
    <source>
        <strain evidence="13 14">HMF7605</strain>
    </source>
</reference>
<dbReference type="FunFam" id="1.10.3720.10:FF:000002">
    <property type="entry name" value="D-methionine ABC transporter permease MetI"/>
    <property type="match status" value="1"/>
</dbReference>
<dbReference type="InterPro" id="IPR035906">
    <property type="entry name" value="MetI-like_sf"/>
</dbReference>
<keyword evidence="5 11" id="KW-0812">Transmembrane</keyword>
<dbReference type="PANTHER" id="PTHR30450:SF8">
    <property type="entry name" value="D-METHIONINE TRANSPORT SYSTEM PERMEASE PROTEIN METI"/>
    <property type="match status" value="1"/>
</dbReference>
<accession>A0A2T2YNF2</accession>
<evidence type="ECO:0000259" key="12">
    <source>
        <dbReference type="PROSITE" id="PS50928"/>
    </source>
</evidence>
<dbReference type="GO" id="GO:0048473">
    <property type="term" value="P:D-methionine transmembrane transport"/>
    <property type="evidence" value="ECO:0007669"/>
    <property type="project" value="TreeGrafter"/>
</dbReference>
<evidence type="ECO:0000256" key="11">
    <source>
        <dbReference type="RuleBase" id="RU363032"/>
    </source>
</evidence>
<evidence type="ECO:0000313" key="13">
    <source>
        <dbReference type="EMBL" id="PSR57037.1"/>
    </source>
</evidence>
<feature type="transmembrane region" description="Helical" evidence="11">
    <location>
        <begin position="187"/>
        <end position="210"/>
    </location>
</feature>
<comment type="similarity">
    <text evidence="2">Belongs to the binding-protein-dependent transport system permease family. CysTW subfamily.</text>
</comment>
<protein>
    <recommendedName>
        <fullName evidence="10">D-methionine transport system permease protein MetI</fullName>
    </recommendedName>
</protein>
<gene>
    <name evidence="13" type="ORF">AHMF7605_27905</name>
</gene>
<comment type="subcellular location">
    <subcellularLocation>
        <location evidence="1 11">Cell membrane</location>
        <topology evidence="1 11">Multi-pass membrane protein</topology>
    </subcellularLocation>
</comment>
<name>A0A2T2YNF2_9BACT</name>
<keyword evidence="6" id="KW-0029">Amino-acid transport</keyword>
<keyword evidence="8 11" id="KW-0472">Membrane</keyword>